<accession>A0ABD5EZI8</accession>
<name>A0ABD5EZI8_9ACTN</name>
<reference evidence="2" key="1">
    <citation type="submission" date="2023-07" db="EMBL/GenBank/DDBJ databases">
        <title>30 novel species of actinomycetes from the DSMZ collection.</title>
        <authorList>
            <person name="Nouioui I."/>
        </authorList>
    </citation>
    <scope>NUCLEOTIDE SEQUENCE [LARGE SCALE GENOMIC DNA]</scope>
    <source>
        <strain evidence="2">DSM 41981</strain>
    </source>
</reference>
<proteinExistence type="predicted"/>
<keyword evidence="2" id="KW-1185">Reference proteome</keyword>
<organism evidence="1 2">
    <name type="scientific">Streptomyces doudnae</name>
    <dbReference type="NCBI Taxonomy" id="3075536"/>
    <lineage>
        <taxon>Bacteria</taxon>
        <taxon>Bacillati</taxon>
        <taxon>Actinomycetota</taxon>
        <taxon>Actinomycetes</taxon>
        <taxon>Kitasatosporales</taxon>
        <taxon>Streptomycetaceae</taxon>
        <taxon>Streptomyces</taxon>
    </lineage>
</organism>
<evidence type="ECO:0000313" key="2">
    <source>
        <dbReference type="Proteomes" id="UP001183535"/>
    </source>
</evidence>
<protein>
    <submittedName>
        <fullName evidence="1">Uncharacterized protein</fullName>
    </submittedName>
</protein>
<dbReference type="RefSeq" id="WP_141721538.1">
    <property type="nucleotide sequence ID" value="NZ_JAVRES010000025.1"/>
</dbReference>
<dbReference type="Proteomes" id="UP001183535">
    <property type="component" value="Unassembled WGS sequence"/>
</dbReference>
<dbReference type="EMBL" id="JAVRES010000025">
    <property type="protein sequence ID" value="MDT0439280.1"/>
    <property type="molecule type" value="Genomic_DNA"/>
</dbReference>
<comment type="caution">
    <text evidence="1">The sequence shown here is derived from an EMBL/GenBank/DDBJ whole genome shotgun (WGS) entry which is preliminary data.</text>
</comment>
<evidence type="ECO:0000313" key="1">
    <source>
        <dbReference type="EMBL" id="MDT0439280.1"/>
    </source>
</evidence>
<gene>
    <name evidence="1" type="ORF">RM877_31915</name>
</gene>
<sequence length="102" mass="10923">MNRAADAAAAKAVERATDVAEKNPADLDTAEFDELNRLFAQNHDAYPFAERIVGALGARGTLRLWDDMSDLDASDGYGDVSDVARADDLADARCDLPAGLPR</sequence>
<dbReference type="AlphaFoldDB" id="A0ABD5EZI8"/>